<comment type="caution">
    <text evidence="18">The sequence shown here is derived from an EMBL/GenBank/DDBJ whole genome shotgun (WGS) entry which is preliminary data.</text>
</comment>
<organism evidence="18 19">
    <name type="scientific">Nakaseomyces bracarensis</name>
    <dbReference type="NCBI Taxonomy" id="273131"/>
    <lineage>
        <taxon>Eukaryota</taxon>
        <taxon>Fungi</taxon>
        <taxon>Dikarya</taxon>
        <taxon>Ascomycota</taxon>
        <taxon>Saccharomycotina</taxon>
        <taxon>Saccharomycetes</taxon>
        <taxon>Saccharomycetales</taxon>
        <taxon>Saccharomycetaceae</taxon>
        <taxon>Nakaseomyces</taxon>
    </lineage>
</organism>
<gene>
    <name evidence="18" type="ORF">RNJ44_01697</name>
</gene>
<sequence>MSSEPAAKRIKLELSDPEEPLTQTDVIAFQKEALFRCLNSKRTELEALKEQYQSVEKNYDEISRNMAATIAICTTSATHLQQLCQDPSDKKICEEIANGDEKAILKLSSQFLEILYKYCSNTEVKAEHSELFSHELKKLNAIKQELRLENNKLKNELDSIKRYYDDLIKKYDREDSLTVKRVFSKEKTEEESEQSEIQSEAPTSVTEVKPALKQEPNGESVSNGTKPASDEESISESEKKKLVFKYESDISDLQSQLKTMKTMVEELEKLKTINESELVQLRNTMSKMVSDELAKHEEKNGLIQQLDKLKTTNRELTAVNDAFLAKFQTLAREKDVFIEKVSADVESALENLKEQNLNLEKDLVRVRTTRDELLSKISILEAETSKSTMISDLQRALGICKEQWDKIELRHNDVPNQDALMKEIGDLESGFKELSNLVHTKYTEYLNHESVISKLTIEKTKADQKYFASMRSKDSILVENKNLSKSLTKSNELILQLKDSDKLYKQKIENLHKQLTLSQNNEKRLLDSNKATNLKMMELNSEVVKQKKLLESIENEKSSLIKNVTETEGVIKEKDIEIASVKNDIENITKKYRKLEQLLYEDNKGKLGKARSGSPPLLNSDDAMAEELENFRTLVYCSLCSRNWKNMAIKTCGHVFCEDCCKERLAARMRKCPTCNKPFSSNDLLTVHL</sequence>
<comment type="catalytic activity">
    <reaction evidence="1 14">
        <text>S-ubiquitinyl-[E2 ubiquitin-conjugating enzyme]-L-cysteine + [acceptor protein]-L-lysine = [E2 ubiquitin-conjugating enzyme]-L-cysteine + N(6)-ubiquitinyl-[acceptor protein]-L-lysine.</text>
        <dbReference type="EC" id="2.3.2.27"/>
    </reaction>
</comment>
<keyword evidence="12 14" id="KW-0539">Nucleus</keyword>
<keyword evidence="6 14" id="KW-0479">Metal-binding</keyword>
<dbReference type="Gene3D" id="3.30.40.10">
    <property type="entry name" value="Zinc/RING finger domain, C3HC4 (zinc finger)"/>
    <property type="match status" value="1"/>
</dbReference>
<comment type="pathway">
    <text evidence="3 14">Protein modification; protein ubiquitination.</text>
</comment>
<evidence type="ECO:0000256" key="8">
    <source>
        <dbReference type="ARBA" id="ARBA00022786"/>
    </source>
</evidence>
<name>A0ABR4NNQ6_9SACH</name>
<dbReference type="SMART" id="SM00184">
    <property type="entry name" value="RING"/>
    <property type="match status" value="1"/>
</dbReference>
<dbReference type="PANTHER" id="PTHR23163">
    <property type="entry name" value="RING FINGER PROTEIN-RELATED"/>
    <property type="match status" value="1"/>
</dbReference>
<feature type="coiled-coil region" evidence="15">
    <location>
        <begin position="250"/>
        <end position="369"/>
    </location>
</feature>
<feature type="compositionally biased region" description="Polar residues" evidence="16">
    <location>
        <begin position="217"/>
        <end position="226"/>
    </location>
</feature>
<protein>
    <recommendedName>
        <fullName evidence="14">E3 ubiquitin protein ligase</fullName>
        <ecNumber evidence="14">2.3.2.27</ecNumber>
    </recommendedName>
</protein>
<dbReference type="Proteomes" id="UP001623330">
    <property type="component" value="Unassembled WGS sequence"/>
</dbReference>
<feature type="domain" description="RING-type" evidence="17">
    <location>
        <begin position="637"/>
        <end position="676"/>
    </location>
</feature>
<keyword evidence="11 14" id="KW-0175">Coiled coil</keyword>
<keyword evidence="5 14" id="KW-0808">Transferase</keyword>
<dbReference type="Pfam" id="PF13920">
    <property type="entry name" value="zf-C3HC4_3"/>
    <property type="match status" value="1"/>
</dbReference>
<evidence type="ECO:0000256" key="3">
    <source>
        <dbReference type="ARBA" id="ARBA00004906"/>
    </source>
</evidence>
<feature type="coiled-coil region" evidence="15">
    <location>
        <begin position="136"/>
        <end position="170"/>
    </location>
</feature>
<reference evidence="18 19" key="1">
    <citation type="submission" date="2024-05" db="EMBL/GenBank/DDBJ databases">
        <title>Long read based assembly of the Candida bracarensis genome reveals expanded adhesin content.</title>
        <authorList>
            <person name="Marcet-Houben M."/>
            <person name="Ksiezopolska E."/>
            <person name="Gabaldon T."/>
        </authorList>
    </citation>
    <scope>NUCLEOTIDE SEQUENCE [LARGE SCALE GENOMIC DNA]</scope>
    <source>
        <strain evidence="18 19">CBM6</strain>
    </source>
</reference>
<dbReference type="InterPro" id="IPR001841">
    <property type="entry name" value="Znf_RING"/>
</dbReference>
<keyword evidence="9 14" id="KW-0862">Zinc</keyword>
<feature type="region of interest" description="Disordered" evidence="16">
    <location>
        <begin position="184"/>
        <end position="235"/>
    </location>
</feature>
<dbReference type="InterPro" id="IPR013083">
    <property type="entry name" value="Znf_RING/FYVE/PHD"/>
</dbReference>
<evidence type="ECO:0000256" key="2">
    <source>
        <dbReference type="ARBA" id="ARBA00004123"/>
    </source>
</evidence>
<evidence type="ECO:0000256" key="1">
    <source>
        <dbReference type="ARBA" id="ARBA00000900"/>
    </source>
</evidence>
<comment type="subcellular location">
    <subcellularLocation>
        <location evidence="2 14">Nucleus</location>
    </subcellularLocation>
</comment>
<evidence type="ECO:0000256" key="15">
    <source>
        <dbReference type="SAM" id="Coils"/>
    </source>
</evidence>
<feature type="coiled-coil region" evidence="15">
    <location>
        <begin position="38"/>
        <end position="65"/>
    </location>
</feature>
<evidence type="ECO:0000256" key="10">
    <source>
        <dbReference type="ARBA" id="ARBA00022853"/>
    </source>
</evidence>
<evidence type="ECO:0000256" key="7">
    <source>
        <dbReference type="ARBA" id="ARBA00022771"/>
    </source>
</evidence>
<dbReference type="PANTHER" id="PTHR23163:SF0">
    <property type="entry name" value="E3 UBIQUITIN-PROTEIN LIGASE BRE1"/>
    <property type="match status" value="1"/>
</dbReference>
<dbReference type="CDD" id="cd16499">
    <property type="entry name" value="RING-HC_Bre1-like"/>
    <property type="match status" value="1"/>
</dbReference>
<dbReference type="PROSITE" id="PS50089">
    <property type="entry name" value="ZF_RING_2"/>
    <property type="match status" value="1"/>
</dbReference>
<evidence type="ECO:0000313" key="19">
    <source>
        <dbReference type="Proteomes" id="UP001623330"/>
    </source>
</evidence>
<keyword evidence="19" id="KW-1185">Reference proteome</keyword>
<evidence type="ECO:0000256" key="16">
    <source>
        <dbReference type="SAM" id="MobiDB-lite"/>
    </source>
</evidence>
<evidence type="ECO:0000256" key="4">
    <source>
        <dbReference type="ARBA" id="ARBA00005555"/>
    </source>
</evidence>
<dbReference type="Pfam" id="PF08647">
    <property type="entry name" value="BRE1"/>
    <property type="match status" value="1"/>
</dbReference>
<evidence type="ECO:0000256" key="14">
    <source>
        <dbReference type="RuleBase" id="RU365038"/>
    </source>
</evidence>
<feature type="coiled-coil region" evidence="15">
    <location>
        <begin position="536"/>
        <end position="598"/>
    </location>
</feature>
<keyword evidence="7 13" id="KW-0863">Zinc-finger</keyword>
<dbReference type="SUPFAM" id="SSF57850">
    <property type="entry name" value="RING/U-box"/>
    <property type="match status" value="1"/>
</dbReference>
<evidence type="ECO:0000256" key="9">
    <source>
        <dbReference type="ARBA" id="ARBA00022833"/>
    </source>
</evidence>
<evidence type="ECO:0000256" key="11">
    <source>
        <dbReference type="ARBA" id="ARBA00023054"/>
    </source>
</evidence>
<evidence type="ECO:0000259" key="17">
    <source>
        <dbReference type="PROSITE" id="PS50089"/>
    </source>
</evidence>
<comment type="similarity">
    <text evidence="4 14">Belongs to the BRE1 family.</text>
</comment>
<dbReference type="EC" id="2.3.2.27" evidence="14"/>
<evidence type="ECO:0000256" key="5">
    <source>
        <dbReference type="ARBA" id="ARBA00022679"/>
    </source>
</evidence>
<keyword evidence="10 14" id="KW-0156">Chromatin regulator</keyword>
<dbReference type="InterPro" id="IPR013956">
    <property type="entry name" value="E3_ubiquit_lig_Bre1"/>
</dbReference>
<evidence type="ECO:0000256" key="6">
    <source>
        <dbReference type="ARBA" id="ARBA00022723"/>
    </source>
</evidence>
<dbReference type="EMBL" id="JBEVYD010000011">
    <property type="protein sequence ID" value="KAL3229561.1"/>
    <property type="molecule type" value="Genomic_DNA"/>
</dbReference>
<accession>A0ABR4NNQ6</accession>
<evidence type="ECO:0000313" key="18">
    <source>
        <dbReference type="EMBL" id="KAL3229561.1"/>
    </source>
</evidence>
<evidence type="ECO:0000256" key="13">
    <source>
        <dbReference type="PROSITE-ProRule" id="PRU00175"/>
    </source>
</evidence>
<proteinExistence type="inferred from homology"/>
<keyword evidence="8 14" id="KW-0833">Ubl conjugation pathway</keyword>
<evidence type="ECO:0000256" key="12">
    <source>
        <dbReference type="ARBA" id="ARBA00023242"/>
    </source>
</evidence>